<evidence type="ECO:0000259" key="2">
    <source>
        <dbReference type="Pfam" id="PF16926"/>
    </source>
</evidence>
<dbReference type="Pfam" id="PF16926">
    <property type="entry name" value="HisKA_4TM"/>
    <property type="match status" value="1"/>
</dbReference>
<proteinExistence type="predicted"/>
<dbReference type="Proteomes" id="UP001253439">
    <property type="component" value="Unassembled WGS sequence"/>
</dbReference>
<reference evidence="3 4" key="1">
    <citation type="submission" date="2022-06" db="EMBL/GenBank/DDBJ databases">
        <title>Haloarcula sp. a new haloarchaeum isolate from saline soil.</title>
        <authorList>
            <person name="Strakova D."/>
            <person name="Galisteo C."/>
            <person name="Sanchez-Porro C."/>
            <person name="Ventosa A."/>
        </authorList>
    </citation>
    <scope>NUCLEOTIDE SEQUENCE [LARGE SCALE GENOMIC DNA]</scope>
    <source>
        <strain evidence="3 4">S1AR25-5A</strain>
    </source>
</reference>
<keyword evidence="1" id="KW-0472">Membrane</keyword>
<comment type="caution">
    <text evidence="3">The sequence shown here is derived from an EMBL/GenBank/DDBJ whole genome shotgun (WGS) entry which is preliminary data.</text>
</comment>
<dbReference type="AlphaFoldDB" id="A0AAE4EVL9"/>
<feature type="transmembrane region" description="Helical" evidence="1">
    <location>
        <begin position="102"/>
        <end position="123"/>
    </location>
</feature>
<dbReference type="InterPro" id="IPR031623">
    <property type="entry name" value="HisKA_4TM"/>
</dbReference>
<organism evidence="3 4">
    <name type="scientific">Haloarcula terrestris</name>
    <dbReference type="NCBI Taxonomy" id="2950533"/>
    <lineage>
        <taxon>Archaea</taxon>
        <taxon>Methanobacteriati</taxon>
        <taxon>Methanobacteriota</taxon>
        <taxon>Stenosarchaea group</taxon>
        <taxon>Halobacteria</taxon>
        <taxon>Halobacteriales</taxon>
        <taxon>Haloarculaceae</taxon>
        <taxon>Haloarcula</taxon>
    </lineage>
</organism>
<name>A0AAE4EVL9_9EURY</name>
<feature type="domain" description="Archaeal histidine kinase 4TM" evidence="2">
    <location>
        <begin position="10"/>
        <end position="128"/>
    </location>
</feature>
<keyword evidence="1" id="KW-1133">Transmembrane helix</keyword>
<dbReference type="RefSeq" id="WP_310895005.1">
    <property type="nucleotide sequence ID" value="NZ_JAMQOM010000001.1"/>
</dbReference>
<sequence length="301" mass="31143">MNRQLVTGAALALFGVVLAGIQVLHAVQQTRIPVAVAVDALPFAAMALAVAYAGVWLARDTTFEGATSRVAAWAAGGMVAFAAVAALLLFSQRVTTGSLARASFLTVDLVTVGTLAGVLVGLYDARSRGRLRELEAERDRIEAFAGKAADVNNYGRAIASAPSVDGVAAFVVEAFGTLTGMDETAVVRISDDNSAALANTVRTAPVDIVGAFARAVRTQQQGEIAVHDPPFPVDFPESVAGCVSAVVLDDEDATTVVISLATDDTTVGDEDEKLLELIVSHASVRMATLDGRSADEGDTGR</sequence>
<gene>
    <name evidence="3" type="ORF">NDI54_03030</name>
</gene>
<evidence type="ECO:0000256" key="1">
    <source>
        <dbReference type="SAM" id="Phobius"/>
    </source>
</evidence>
<feature type="transmembrane region" description="Helical" evidence="1">
    <location>
        <begin position="36"/>
        <end position="58"/>
    </location>
</feature>
<keyword evidence="1" id="KW-0812">Transmembrane</keyword>
<keyword evidence="4" id="KW-1185">Reference proteome</keyword>
<protein>
    <recommendedName>
        <fullName evidence="2">Archaeal histidine kinase 4TM domain-containing protein</fullName>
    </recommendedName>
</protein>
<evidence type="ECO:0000313" key="3">
    <source>
        <dbReference type="EMBL" id="MDS0220319.1"/>
    </source>
</evidence>
<evidence type="ECO:0000313" key="4">
    <source>
        <dbReference type="Proteomes" id="UP001253439"/>
    </source>
</evidence>
<feature type="transmembrane region" description="Helical" evidence="1">
    <location>
        <begin position="70"/>
        <end position="90"/>
    </location>
</feature>
<dbReference type="EMBL" id="JAMQOM010000001">
    <property type="protein sequence ID" value="MDS0220319.1"/>
    <property type="molecule type" value="Genomic_DNA"/>
</dbReference>
<accession>A0AAE4EVL9</accession>